<dbReference type="Pfam" id="PF02868">
    <property type="entry name" value="Peptidase_M4_C"/>
    <property type="match status" value="1"/>
</dbReference>
<feature type="domain" description="Peptidase M4" evidence="12">
    <location>
        <begin position="211"/>
        <end position="358"/>
    </location>
</feature>
<accession>A0A372DIW1</accession>
<dbReference type="InterPro" id="IPR027268">
    <property type="entry name" value="Peptidase_M4/M1_CTD_sf"/>
</dbReference>
<dbReference type="CDD" id="cd09597">
    <property type="entry name" value="M4_TLP"/>
    <property type="match status" value="1"/>
</dbReference>
<dbReference type="GO" id="GO:0004222">
    <property type="term" value="F:metalloendopeptidase activity"/>
    <property type="evidence" value="ECO:0007669"/>
    <property type="project" value="UniProtKB-UniRule"/>
</dbReference>
<keyword evidence="6 10" id="KW-0862">Zinc</keyword>
<keyword evidence="8" id="KW-0865">Zymogen</keyword>
<evidence type="ECO:0000256" key="1">
    <source>
        <dbReference type="ARBA" id="ARBA00009388"/>
    </source>
</evidence>
<feature type="region of interest" description="Disordered" evidence="11">
    <location>
        <begin position="189"/>
        <end position="209"/>
    </location>
</feature>
<evidence type="ECO:0000259" key="12">
    <source>
        <dbReference type="Pfam" id="PF01447"/>
    </source>
</evidence>
<evidence type="ECO:0000256" key="4">
    <source>
        <dbReference type="ARBA" id="ARBA00022729"/>
    </source>
</evidence>
<dbReference type="OrthoDB" id="5378341at2"/>
<dbReference type="SUPFAM" id="SSF55486">
    <property type="entry name" value="Metalloproteases ('zincins'), catalytic domain"/>
    <property type="match status" value="1"/>
</dbReference>
<dbReference type="Pfam" id="PF01447">
    <property type="entry name" value="Peptidase_M4"/>
    <property type="match status" value="1"/>
</dbReference>
<evidence type="ECO:0000256" key="2">
    <source>
        <dbReference type="ARBA" id="ARBA00022670"/>
    </source>
</evidence>
<dbReference type="EMBL" id="QVPD01000012">
    <property type="protein sequence ID" value="RFP59456.1"/>
    <property type="molecule type" value="Genomic_DNA"/>
</dbReference>
<dbReference type="Pfam" id="PF07504">
    <property type="entry name" value="FTP"/>
    <property type="match status" value="1"/>
</dbReference>
<comment type="caution">
    <text evidence="15">The sequence shown here is derived from an EMBL/GenBank/DDBJ whole genome shotgun (WGS) entry which is preliminary data.</text>
</comment>
<dbReference type="PRINTS" id="PR00730">
    <property type="entry name" value="THERMOLYSIN"/>
</dbReference>
<keyword evidence="4 10" id="KW-0732">Signal</keyword>
<feature type="chain" id="PRO_5022986289" description="Neutral metalloproteinase" evidence="10">
    <location>
        <begin position="25"/>
        <end position="539"/>
    </location>
</feature>
<dbReference type="PANTHER" id="PTHR33794:SF1">
    <property type="entry name" value="BACILLOLYSIN"/>
    <property type="match status" value="1"/>
</dbReference>
<sequence length="539" mass="56688">MHLQSRLLSVAIVAVLAVPATALAAARPAHAPAVDRAIGLIDSHGPALHRADADAFLVRDVIVDRDGTEHARFDRTWRGLPVIGGDVVVHSRNGQFKGASQTLKTSIRPSLASRISSDQAIVEAGAAFGTGFDGVPSARKVIYARSGSPVLAYEVLMRGFKADQTPTEMHYFVDARSGRILDRYDSVHTAKPGAKKPGGGTTCSGTTSANGTGRTLFSGNVAISTQDCGGSFQMKDLTRGGGYTTDLNQRTNGSGTIFSDADNTWGNNTTSDRATAGADAHFGVATTWDYFKNVHGRNGIANDGKGALSRVHYGRNYVNAFWSDSCFCMTFGDGNGSTYYPLVNLDVAGHEMSHGVTSRSANLTYSGESGGLNEATSDIFGTMVEYYANNANDTPDYMIGEEIYVNNPSGTKALRYMFKPSLDGASPDCYSSGVGSLDVHYSSGIGNHAFYLMAEGATTPAGFSVTPAQLVCNGNTAAGGIGRDAAQKVWYRALTVYMTSSTNYAGARTATLNAARDLYGSGSAQYNGVASAWSAVGVN</sequence>
<dbReference type="GO" id="GO:0006508">
    <property type="term" value="P:proteolysis"/>
    <property type="evidence" value="ECO:0007669"/>
    <property type="project" value="UniProtKB-KW"/>
</dbReference>
<evidence type="ECO:0000259" key="14">
    <source>
        <dbReference type="Pfam" id="PF07504"/>
    </source>
</evidence>
<feature type="signal peptide" evidence="10">
    <location>
        <begin position="1"/>
        <end position="24"/>
    </location>
</feature>
<comment type="cofactor">
    <cofactor evidence="10">
        <name>Zn(2+)</name>
        <dbReference type="ChEBI" id="CHEBI:29105"/>
    </cofactor>
</comment>
<dbReference type="InterPro" id="IPR023612">
    <property type="entry name" value="Peptidase_M4"/>
</dbReference>
<dbReference type="Gene3D" id="1.10.390.10">
    <property type="entry name" value="Neutral Protease Domain 2"/>
    <property type="match status" value="1"/>
</dbReference>
<comment type="subcellular location">
    <subcellularLocation>
        <location evidence="10">Secreted</location>
    </subcellularLocation>
</comment>
<comment type="function">
    <text evidence="10">Extracellular zinc metalloprotease.</text>
</comment>
<dbReference type="AlphaFoldDB" id="A0A372DIW1"/>
<evidence type="ECO:0000313" key="15">
    <source>
        <dbReference type="EMBL" id="RFP59456.1"/>
    </source>
</evidence>
<feature type="active site" description="Proton donor" evidence="9">
    <location>
        <position position="440"/>
    </location>
</feature>
<keyword evidence="3" id="KW-0479">Metal-binding</keyword>
<evidence type="ECO:0000259" key="13">
    <source>
        <dbReference type="Pfam" id="PF02868"/>
    </source>
</evidence>
<keyword evidence="5 10" id="KW-0378">Hydrolase</keyword>
<evidence type="ECO:0000256" key="7">
    <source>
        <dbReference type="ARBA" id="ARBA00023049"/>
    </source>
</evidence>
<dbReference type="InterPro" id="IPR011096">
    <property type="entry name" value="FTP_domain"/>
</dbReference>
<evidence type="ECO:0000256" key="5">
    <source>
        <dbReference type="ARBA" id="ARBA00022801"/>
    </source>
</evidence>
<evidence type="ECO:0000256" key="9">
    <source>
        <dbReference type="PIRSR" id="PIRSR623612-1"/>
    </source>
</evidence>
<dbReference type="InterPro" id="IPR001570">
    <property type="entry name" value="Peptidase_M4_C_domain"/>
</dbReference>
<name>A0A372DIW1_9GAMM</name>
<keyword evidence="2 10" id="KW-0645">Protease</keyword>
<dbReference type="Proteomes" id="UP000262917">
    <property type="component" value="Unassembled WGS sequence"/>
</dbReference>
<organism evidence="15 16">
    <name type="scientific">Cognatiluteimonas weifangensis</name>
    <dbReference type="NCBI Taxonomy" id="2303539"/>
    <lineage>
        <taxon>Bacteria</taxon>
        <taxon>Pseudomonadati</taxon>
        <taxon>Pseudomonadota</taxon>
        <taxon>Gammaproteobacteria</taxon>
        <taxon>Lysobacterales</taxon>
        <taxon>Lysobacteraceae</taxon>
        <taxon>Cognatiluteimonas</taxon>
    </lineage>
</organism>
<keyword evidence="7 10" id="KW-0482">Metalloprotease</keyword>
<dbReference type="Gene3D" id="3.10.170.10">
    <property type="match status" value="1"/>
</dbReference>
<evidence type="ECO:0000256" key="6">
    <source>
        <dbReference type="ARBA" id="ARBA00022833"/>
    </source>
</evidence>
<keyword evidence="16" id="KW-1185">Reference proteome</keyword>
<dbReference type="EC" id="3.4.24.-" evidence="10"/>
<evidence type="ECO:0000256" key="8">
    <source>
        <dbReference type="ARBA" id="ARBA00023145"/>
    </source>
</evidence>
<dbReference type="InterPro" id="IPR050728">
    <property type="entry name" value="Zinc_Metalloprotease_M4"/>
</dbReference>
<protein>
    <recommendedName>
        <fullName evidence="10">Neutral metalloproteinase</fullName>
        <ecNumber evidence="10">3.4.24.-</ecNumber>
    </recommendedName>
</protein>
<proteinExistence type="inferred from homology"/>
<dbReference type="GO" id="GO:0046872">
    <property type="term" value="F:metal ion binding"/>
    <property type="evidence" value="ECO:0007669"/>
    <property type="project" value="UniProtKB-UniRule"/>
</dbReference>
<dbReference type="GO" id="GO:0005576">
    <property type="term" value="C:extracellular region"/>
    <property type="evidence" value="ECO:0007669"/>
    <property type="project" value="UniProtKB-SubCell"/>
</dbReference>
<gene>
    <name evidence="15" type="ORF">D0Y53_10855</name>
</gene>
<feature type="active site" evidence="9">
    <location>
        <position position="351"/>
    </location>
</feature>
<dbReference type="Gene3D" id="3.10.450.490">
    <property type="match status" value="1"/>
</dbReference>
<evidence type="ECO:0000313" key="16">
    <source>
        <dbReference type="Proteomes" id="UP000262917"/>
    </source>
</evidence>
<dbReference type="PANTHER" id="PTHR33794">
    <property type="entry name" value="BACILLOLYSIN"/>
    <property type="match status" value="1"/>
</dbReference>
<evidence type="ECO:0000256" key="3">
    <source>
        <dbReference type="ARBA" id="ARBA00022723"/>
    </source>
</evidence>
<feature type="domain" description="FTP" evidence="14">
    <location>
        <begin position="55"/>
        <end position="100"/>
    </location>
</feature>
<keyword evidence="10" id="KW-0964">Secreted</keyword>
<evidence type="ECO:0000256" key="10">
    <source>
        <dbReference type="RuleBase" id="RU366073"/>
    </source>
</evidence>
<reference evidence="15 16" key="1">
    <citation type="submission" date="2018-08" db="EMBL/GenBank/DDBJ databases">
        <title>Lysobacter weifangensis sp. nov., a new member of the family 'Xanthomonadaceae', isolated from soil in a farmland.</title>
        <authorList>
            <person name="Zhao H."/>
        </authorList>
    </citation>
    <scope>NUCLEOTIDE SEQUENCE [LARGE SCALE GENOMIC DNA]</scope>
    <source>
        <strain evidence="15 16">WF-2</strain>
    </source>
</reference>
<comment type="similarity">
    <text evidence="1 10">Belongs to the peptidase M4 family.</text>
</comment>
<feature type="domain" description="Peptidase M4 C-terminal" evidence="13">
    <location>
        <begin position="361"/>
        <end position="538"/>
    </location>
</feature>
<dbReference type="Gene3D" id="3.10.450.40">
    <property type="match status" value="1"/>
</dbReference>
<dbReference type="InterPro" id="IPR013856">
    <property type="entry name" value="Peptidase_M4_domain"/>
</dbReference>
<evidence type="ECO:0000256" key="11">
    <source>
        <dbReference type="SAM" id="MobiDB-lite"/>
    </source>
</evidence>